<dbReference type="HOGENOM" id="CLU_3045787_0_0_6"/>
<sequence length="54" mass="5918">MDAKLPTSLALGEQNFAPLQAHAATIAWPLWRQVAIHGSERVAALKRLNPRTAE</sequence>
<dbReference type="EMBL" id="CP001799">
    <property type="protein sequence ID" value="ADE17021.1"/>
    <property type="molecule type" value="Genomic_DNA"/>
</dbReference>
<evidence type="ECO:0000313" key="2">
    <source>
        <dbReference type="Proteomes" id="UP000001844"/>
    </source>
</evidence>
<reference evidence="1 2" key="1">
    <citation type="submission" date="2009-10" db="EMBL/GenBank/DDBJ databases">
        <title>Complete genome sequence of Nitrosococcus halophilus Nc4, a salt-adapted, aerobic obligate ammonia-oxidizing sulfur purple bacterium.</title>
        <authorList>
            <consortium name="US DOE Joint Genome Institute"/>
            <person name="Campbell M.A."/>
            <person name="Malfatti S.A."/>
            <person name="Chain P.S.G."/>
            <person name="Heidelberg J.F."/>
            <person name="Ward N.L."/>
            <person name="Ward B.B."/>
            <person name="Klotz M.G."/>
        </authorList>
    </citation>
    <scope>NUCLEOTIDE SEQUENCE [LARGE SCALE GENOMIC DNA]</scope>
    <source>
        <strain evidence="2">Nc4</strain>
        <plasmid evidence="2">Plasmid pNHAL01</plasmid>
    </source>
</reference>
<proteinExistence type="predicted"/>
<dbReference type="Proteomes" id="UP000001844">
    <property type="component" value="Plasmid pNHAL01"/>
</dbReference>
<organism evidence="1 2">
    <name type="scientific">Nitrosococcus halophilus (strain Nc4)</name>
    <dbReference type="NCBI Taxonomy" id="472759"/>
    <lineage>
        <taxon>Bacteria</taxon>
        <taxon>Pseudomonadati</taxon>
        <taxon>Pseudomonadota</taxon>
        <taxon>Gammaproteobacteria</taxon>
        <taxon>Chromatiales</taxon>
        <taxon>Chromatiaceae</taxon>
        <taxon>Nitrosococcus</taxon>
    </lineage>
</organism>
<gene>
    <name evidence="1" type="ORF">Nhal_4013</name>
</gene>
<keyword evidence="2" id="KW-1185">Reference proteome</keyword>
<dbReference type="KEGG" id="nhl:Nhal_4013"/>
<protein>
    <submittedName>
        <fullName evidence="1">Uncharacterized protein</fullName>
    </submittedName>
</protein>
<dbReference type="AlphaFoldDB" id="D5C5G7"/>
<geneLocation type="plasmid" evidence="1 2">
    <name>pNHAL01</name>
</geneLocation>
<evidence type="ECO:0000313" key="1">
    <source>
        <dbReference type="EMBL" id="ADE17021.1"/>
    </source>
</evidence>
<keyword evidence="1" id="KW-0614">Plasmid</keyword>
<accession>D5C5G7</accession>
<name>D5C5G7_NITHN</name>